<dbReference type="EMBL" id="UINC01001474">
    <property type="protein sequence ID" value="SUZ81595.1"/>
    <property type="molecule type" value="Genomic_DNA"/>
</dbReference>
<evidence type="ECO:0000313" key="5">
    <source>
        <dbReference type="EMBL" id="SUZ81595.1"/>
    </source>
</evidence>
<dbReference type="NCBIfam" id="TIGR00113">
    <property type="entry name" value="queA"/>
    <property type="match status" value="1"/>
</dbReference>
<evidence type="ECO:0008006" key="6">
    <source>
        <dbReference type="Google" id="ProtNLM"/>
    </source>
</evidence>
<dbReference type="InterPro" id="IPR042118">
    <property type="entry name" value="QueA_dom1"/>
</dbReference>
<evidence type="ECO:0000256" key="3">
    <source>
        <dbReference type="ARBA" id="ARBA00022691"/>
    </source>
</evidence>
<sequence>MKTNLSNFDFDLPLDLIAQKPLPERDQSRLLVVDRKKGTLFHDIFPNLSRHLIVPPLMVFNNTQVVPAKIFATLQHNGKLVELILTRKISSGIWEVLMKGKMKPGTKLNFQGSLLVGYFIKRNAERAVIEFSSEQILDDYLKNYGRMPLPPYIHRKQEDSAIIQQQDKIRYQTVFASQSGAIAAPTAGLHFTKTHLKKLKGNNIKMAYLTLHVGPGTFKPIRTEDFSKHEMEAEIFRITPKNWNLITDSKKKGQPILAVGTTSTRALEAQAFRKPIRKTRSGSTNCFIIPGWHFKNVDHLLTNFHLPKSTLYLLVSAFCGKTLAKKAYSEAITQKYRFFSYGDAMLLL</sequence>
<evidence type="ECO:0000256" key="4">
    <source>
        <dbReference type="ARBA" id="ARBA00022785"/>
    </source>
</evidence>
<dbReference type="Pfam" id="PF02547">
    <property type="entry name" value="Queuosine_synth"/>
    <property type="match status" value="1"/>
</dbReference>
<keyword evidence="1" id="KW-0963">Cytoplasm</keyword>
<dbReference type="GO" id="GO:0051075">
    <property type="term" value="F:S-adenosylmethionine:tRNA ribosyltransferase-isomerase activity"/>
    <property type="evidence" value="ECO:0007669"/>
    <property type="project" value="TreeGrafter"/>
</dbReference>
<evidence type="ECO:0000256" key="1">
    <source>
        <dbReference type="ARBA" id="ARBA00022490"/>
    </source>
</evidence>
<protein>
    <recommendedName>
        <fullName evidence="6">S-adenosylmethionine:tRNA ribosyltransferase-isomerase</fullName>
    </recommendedName>
</protein>
<evidence type="ECO:0000256" key="2">
    <source>
        <dbReference type="ARBA" id="ARBA00022679"/>
    </source>
</evidence>
<gene>
    <name evidence="5" type="ORF">METZ01_LOCUS34449</name>
</gene>
<dbReference type="GO" id="GO:0008616">
    <property type="term" value="P:tRNA queuosine(34) biosynthetic process"/>
    <property type="evidence" value="ECO:0007669"/>
    <property type="project" value="UniProtKB-KW"/>
</dbReference>
<dbReference type="AlphaFoldDB" id="A0A381QQF9"/>
<reference evidence="5" key="1">
    <citation type="submission" date="2018-05" db="EMBL/GenBank/DDBJ databases">
        <authorList>
            <person name="Lanie J.A."/>
            <person name="Ng W.-L."/>
            <person name="Kazmierczak K.M."/>
            <person name="Andrzejewski T.M."/>
            <person name="Davidsen T.M."/>
            <person name="Wayne K.J."/>
            <person name="Tettelin H."/>
            <person name="Glass J.I."/>
            <person name="Rusch D."/>
            <person name="Podicherti R."/>
            <person name="Tsui H.-C.T."/>
            <person name="Winkler M.E."/>
        </authorList>
    </citation>
    <scope>NUCLEOTIDE SEQUENCE</scope>
</reference>
<dbReference type="Gene3D" id="3.40.1780.10">
    <property type="entry name" value="QueA-like"/>
    <property type="match status" value="1"/>
</dbReference>
<dbReference type="SUPFAM" id="SSF111337">
    <property type="entry name" value="QueA-like"/>
    <property type="match status" value="1"/>
</dbReference>
<dbReference type="Gene3D" id="2.40.10.240">
    <property type="entry name" value="QueA-like"/>
    <property type="match status" value="1"/>
</dbReference>
<organism evidence="5">
    <name type="scientific">marine metagenome</name>
    <dbReference type="NCBI Taxonomy" id="408172"/>
    <lineage>
        <taxon>unclassified sequences</taxon>
        <taxon>metagenomes</taxon>
        <taxon>ecological metagenomes</taxon>
    </lineage>
</organism>
<proteinExistence type="inferred from homology"/>
<keyword evidence="2" id="KW-0808">Transferase</keyword>
<name>A0A381QQF9_9ZZZZ</name>
<dbReference type="HAMAP" id="MF_00113">
    <property type="entry name" value="QueA"/>
    <property type="match status" value="1"/>
</dbReference>
<dbReference type="InterPro" id="IPR003699">
    <property type="entry name" value="QueA"/>
</dbReference>
<dbReference type="InterPro" id="IPR042119">
    <property type="entry name" value="QueA_dom2"/>
</dbReference>
<keyword evidence="3" id="KW-0949">S-adenosyl-L-methionine</keyword>
<keyword evidence="4" id="KW-0671">Queuosine biosynthesis</keyword>
<dbReference type="PANTHER" id="PTHR30307">
    <property type="entry name" value="S-ADENOSYLMETHIONINE:TRNA RIBOSYLTRANSFERASE-ISOMERASE"/>
    <property type="match status" value="1"/>
</dbReference>
<dbReference type="PANTHER" id="PTHR30307:SF0">
    <property type="entry name" value="S-ADENOSYLMETHIONINE:TRNA RIBOSYLTRANSFERASE-ISOMERASE"/>
    <property type="match status" value="1"/>
</dbReference>
<dbReference type="NCBIfam" id="NF001140">
    <property type="entry name" value="PRK00147.1"/>
    <property type="match status" value="1"/>
</dbReference>
<dbReference type="InterPro" id="IPR036100">
    <property type="entry name" value="QueA_sf"/>
</dbReference>
<accession>A0A381QQF9</accession>